<reference evidence="3" key="1">
    <citation type="journal article" date="2019" name="Int. J. Syst. Evol. Microbiol.">
        <title>The Global Catalogue of Microorganisms (GCM) 10K type strain sequencing project: providing services to taxonomists for standard genome sequencing and annotation.</title>
        <authorList>
            <consortium name="The Broad Institute Genomics Platform"/>
            <consortium name="The Broad Institute Genome Sequencing Center for Infectious Disease"/>
            <person name="Wu L."/>
            <person name="Ma J."/>
        </authorList>
    </citation>
    <scope>NUCLEOTIDE SEQUENCE [LARGE SCALE GENOMIC DNA]</scope>
    <source>
        <strain evidence="3">CGMCC 1.15475</strain>
    </source>
</reference>
<dbReference type="Pfam" id="PF01521">
    <property type="entry name" value="Fe-S_biosyn"/>
    <property type="match status" value="1"/>
</dbReference>
<dbReference type="RefSeq" id="WP_204893214.1">
    <property type="nucleotide sequence ID" value="NZ_JBHUFW010000008.1"/>
</dbReference>
<dbReference type="Gene3D" id="2.60.300.12">
    <property type="entry name" value="HesB-like domain"/>
    <property type="match status" value="1"/>
</dbReference>
<keyword evidence="3" id="KW-1185">Reference proteome</keyword>
<proteinExistence type="predicted"/>
<dbReference type="SUPFAM" id="SSF89360">
    <property type="entry name" value="HesB-like domain"/>
    <property type="match status" value="1"/>
</dbReference>
<evidence type="ECO:0000313" key="3">
    <source>
        <dbReference type="Proteomes" id="UP001597273"/>
    </source>
</evidence>
<evidence type="ECO:0000259" key="1">
    <source>
        <dbReference type="Pfam" id="PF01521"/>
    </source>
</evidence>
<dbReference type="EMBL" id="JBHUFW010000008">
    <property type="protein sequence ID" value="MFD1863526.1"/>
    <property type="molecule type" value="Genomic_DNA"/>
</dbReference>
<accession>A0ABW4QIT1</accession>
<name>A0ABW4QIT1_9BACL</name>
<organism evidence="2 3">
    <name type="scientific">Planococcus chinensis</name>
    <dbReference type="NCBI Taxonomy" id="272917"/>
    <lineage>
        <taxon>Bacteria</taxon>
        <taxon>Bacillati</taxon>
        <taxon>Bacillota</taxon>
        <taxon>Bacilli</taxon>
        <taxon>Bacillales</taxon>
        <taxon>Caryophanaceae</taxon>
        <taxon>Planococcus</taxon>
    </lineage>
</organism>
<dbReference type="InterPro" id="IPR035903">
    <property type="entry name" value="HesB-like_dom_sf"/>
</dbReference>
<feature type="domain" description="Core" evidence="1">
    <location>
        <begin position="1"/>
        <end position="83"/>
    </location>
</feature>
<sequence>MKITDEAKQYIQTILEEHNAESLRIYATAGCCGPSIGLSLDAPEAADEVADVNGIRTAIAPDAKEAAESLTLDFETQGEQSGLVIVGAPAGC</sequence>
<dbReference type="InterPro" id="IPR000361">
    <property type="entry name" value="ATAP_core_dom"/>
</dbReference>
<dbReference type="Proteomes" id="UP001597273">
    <property type="component" value="Unassembled WGS sequence"/>
</dbReference>
<comment type="caution">
    <text evidence="2">The sequence shown here is derived from an EMBL/GenBank/DDBJ whole genome shotgun (WGS) entry which is preliminary data.</text>
</comment>
<protein>
    <submittedName>
        <fullName evidence="2">Iron-sulfur cluster biosynthesis family protein</fullName>
    </submittedName>
</protein>
<gene>
    <name evidence="2" type="ORF">ACFSDB_11415</name>
</gene>
<evidence type="ECO:0000313" key="2">
    <source>
        <dbReference type="EMBL" id="MFD1863526.1"/>
    </source>
</evidence>